<proteinExistence type="predicted"/>
<keyword evidence="3" id="KW-1185">Reference proteome</keyword>
<protein>
    <submittedName>
        <fullName evidence="2">Uncharacterized protein</fullName>
    </submittedName>
</protein>
<comment type="caution">
    <text evidence="2">The sequence shown here is derived from an EMBL/GenBank/DDBJ whole genome shotgun (WGS) entry which is preliminary data.</text>
</comment>
<evidence type="ECO:0000313" key="2">
    <source>
        <dbReference type="EMBL" id="KAK3279135.1"/>
    </source>
</evidence>
<sequence>MNEPGEGKDETDSLFNTAKSEVRRQVALGVDATTAVEFIQVLNSKSNITGMIARVVEIFRPDMPFDLGTLDNITRFSHFRFEEGGMRCWEQYKIGPGRLFSNADLTKICKNRPLPATSGATLFSAGPSLQIGHSVGDPNLQATRLPGDGAIVRAGKHTTDRANASRQAKLQKRAEREEVVKAGKEARDQAWLECRTSWLCGVEGCTRRGRPFLLERRMKQHELKCSPPPPPRHGLPLMNLA</sequence>
<reference evidence="2 3" key="1">
    <citation type="journal article" date="2015" name="Genome Biol. Evol.">
        <title>Comparative Genomics of a Bacterivorous Green Alga Reveals Evolutionary Causalities and Consequences of Phago-Mixotrophic Mode of Nutrition.</title>
        <authorList>
            <person name="Burns J.A."/>
            <person name="Paasch A."/>
            <person name="Narechania A."/>
            <person name="Kim E."/>
        </authorList>
    </citation>
    <scope>NUCLEOTIDE SEQUENCE [LARGE SCALE GENOMIC DNA]</scope>
    <source>
        <strain evidence="2 3">PLY_AMNH</strain>
    </source>
</reference>
<name>A0AAE0GJG9_9CHLO</name>
<organism evidence="2 3">
    <name type="scientific">Cymbomonas tetramitiformis</name>
    <dbReference type="NCBI Taxonomy" id="36881"/>
    <lineage>
        <taxon>Eukaryota</taxon>
        <taxon>Viridiplantae</taxon>
        <taxon>Chlorophyta</taxon>
        <taxon>Pyramimonadophyceae</taxon>
        <taxon>Pyramimonadales</taxon>
        <taxon>Pyramimonadaceae</taxon>
        <taxon>Cymbomonas</taxon>
    </lineage>
</organism>
<dbReference type="AlphaFoldDB" id="A0AAE0GJG9"/>
<dbReference type="EMBL" id="LGRX02005115">
    <property type="protein sequence ID" value="KAK3279135.1"/>
    <property type="molecule type" value="Genomic_DNA"/>
</dbReference>
<feature type="region of interest" description="Disordered" evidence="1">
    <location>
        <begin position="222"/>
        <end position="241"/>
    </location>
</feature>
<dbReference type="PANTHER" id="PTHR33845:SF1">
    <property type="entry name" value="C2H2-TYPE DOMAIN-CONTAINING PROTEIN"/>
    <property type="match status" value="1"/>
</dbReference>
<evidence type="ECO:0000256" key="1">
    <source>
        <dbReference type="SAM" id="MobiDB-lite"/>
    </source>
</evidence>
<dbReference type="Proteomes" id="UP001190700">
    <property type="component" value="Unassembled WGS sequence"/>
</dbReference>
<accession>A0AAE0GJG9</accession>
<dbReference type="PANTHER" id="PTHR33845">
    <property type="entry name" value="C2H2-TYPE DOMAIN-CONTAINING PROTEIN"/>
    <property type="match status" value="1"/>
</dbReference>
<gene>
    <name evidence="2" type="ORF">CYMTET_12964</name>
</gene>
<evidence type="ECO:0000313" key="3">
    <source>
        <dbReference type="Proteomes" id="UP001190700"/>
    </source>
</evidence>